<dbReference type="EMBL" id="JAFLEQ010000005">
    <property type="protein sequence ID" value="MBN9643604.1"/>
    <property type="molecule type" value="Genomic_DNA"/>
</dbReference>
<evidence type="ECO:0000256" key="1">
    <source>
        <dbReference type="SAM" id="MobiDB-lite"/>
    </source>
</evidence>
<organism evidence="3 4">
    <name type="scientific">Corynebacterium mendelii</name>
    <dbReference type="NCBI Taxonomy" id="2765362"/>
    <lineage>
        <taxon>Bacteria</taxon>
        <taxon>Bacillati</taxon>
        <taxon>Actinomycetota</taxon>
        <taxon>Actinomycetes</taxon>
        <taxon>Mycobacteriales</taxon>
        <taxon>Corynebacteriaceae</taxon>
        <taxon>Corynebacterium</taxon>
    </lineage>
</organism>
<keyword evidence="2" id="KW-1133">Transmembrane helix</keyword>
<dbReference type="InterPro" id="IPR019051">
    <property type="entry name" value="Trp_biosyn_TM_oprn/chp"/>
</dbReference>
<feature type="transmembrane region" description="Helical" evidence="2">
    <location>
        <begin position="147"/>
        <end position="165"/>
    </location>
</feature>
<gene>
    <name evidence="3" type="ORF">JZY06_03025</name>
</gene>
<name>A0A939DZC3_9CORY</name>
<dbReference type="RefSeq" id="WP_207118348.1">
    <property type="nucleotide sequence ID" value="NZ_JAFLEQ010000005.1"/>
</dbReference>
<dbReference type="NCBIfam" id="TIGR02234">
    <property type="entry name" value="trp_oprn_chp"/>
    <property type="match status" value="1"/>
</dbReference>
<accession>A0A939DZC3</accession>
<feature type="transmembrane region" description="Helical" evidence="2">
    <location>
        <begin position="82"/>
        <end position="100"/>
    </location>
</feature>
<feature type="compositionally biased region" description="Basic and acidic residues" evidence="1">
    <location>
        <begin position="188"/>
        <end position="201"/>
    </location>
</feature>
<keyword evidence="2" id="KW-0472">Membrane</keyword>
<protein>
    <submittedName>
        <fullName evidence="3">TIGR02234 family membrane protein</fullName>
    </submittedName>
</protein>
<sequence>MAAAPRHRPTVLSSSLLAVAAAGLWVSSRMSWVGVTADDDKLGALTRSIDGATWATETTIVAIVLAAAVVAVLVLRGVSQQLIALVTVAAAVLAGIRPAALMTSPVDTERARQLLVTGAATQKSTSPTGLTQWADITGVSLQVQGPLLALAALLLAVVAGLVVAVRPGHASPASTRFDAAATRRDNLEEDLSRAPESERVLWDALDNGIDPTDTTDGADTTGPTPGRQA</sequence>
<feature type="region of interest" description="Disordered" evidence="1">
    <location>
        <begin position="188"/>
        <end position="229"/>
    </location>
</feature>
<feature type="transmembrane region" description="Helical" evidence="2">
    <location>
        <begin position="53"/>
        <end position="75"/>
    </location>
</feature>
<keyword evidence="2" id="KW-0812">Transmembrane</keyword>
<evidence type="ECO:0000313" key="3">
    <source>
        <dbReference type="EMBL" id="MBN9643604.1"/>
    </source>
</evidence>
<feature type="compositionally biased region" description="Low complexity" evidence="1">
    <location>
        <begin position="210"/>
        <end position="229"/>
    </location>
</feature>
<evidence type="ECO:0000313" key="4">
    <source>
        <dbReference type="Proteomes" id="UP000664332"/>
    </source>
</evidence>
<evidence type="ECO:0000256" key="2">
    <source>
        <dbReference type="SAM" id="Phobius"/>
    </source>
</evidence>
<dbReference type="InterPro" id="IPR011746">
    <property type="entry name" value="Trp_synth-assoc_CHP"/>
</dbReference>
<dbReference type="Pfam" id="PF09534">
    <property type="entry name" value="Trp_oprn_chp"/>
    <property type="match status" value="1"/>
</dbReference>
<reference evidence="3" key="1">
    <citation type="submission" date="2021-03" db="EMBL/GenBank/DDBJ databases">
        <authorList>
            <person name="Sun Q."/>
        </authorList>
    </citation>
    <scope>NUCLEOTIDE SEQUENCE</scope>
    <source>
        <strain evidence="3">CCM 8862</strain>
    </source>
</reference>
<dbReference type="AlphaFoldDB" id="A0A939DZC3"/>
<comment type="caution">
    <text evidence="3">The sequence shown here is derived from an EMBL/GenBank/DDBJ whole genome shotgun (WGS) entry which is preliminary data.</text>
</comment>
<keyword evidence="4" id="KW-1185">Reference proteome</keyword>
<dbReference type="Proteomes" id="UP000664332">
    <property type="component" value="Unassembled WGS sequence"/>
</dbReference>
<proteinExistence type="predicted"/>